<dbReference type="AlphaFoldDB" id="A0A2T4U5Q7"/>
<feature type="transmembrane region" description="Helical" evidence="5">
    <location>
        <begin position="33"/>
        <end position="54"/>
    </location>
</feature>
<dbReference type="Proteomes" id="UP000240509">
    <property type="component" value="Unassembled WGS sequence"/>
</dbReference>
<dbReference type="RefSeq" id="WP_107585107.1">
    <property type="nucleotide sequence ID" value="NZ_PZJJ01000015.1"/>
</dbReference>
<evidence type="ECO:0000313" key="8">
    <source>
        <dbReference type="Proteomes" id="UP000240509"/>
    </source>
</evidence>
<keyword evidence="3 5" id="KW-1133">Transmembrane helix</keyword>
<dbReference type="OrthoDB" id="2417400at2"/>
<reference evidence="7 8" key="1">
    <citation type="submission" date="2018-03" db="EMBL/GenBank/DDBJ databases">
        <title>Alkalicoccus saliphilus sp. nov., isolated from a mineral pool.</title>
        <authorList>
            <person name="Zhao B."/>
        </authorList>
    </citation>
    <scope>NUCLEOTIDE SEQUENCE [LARGE SCALE GENOMIC DNA]</scope>
    <source>
        <strain evidence="7 8">6AG</strain>
    </source>
</reference>
<dbReference type="PANTHER" id="PTHR30071:SF15">
    <property type="entry name" value="PROTEIN HEMX"/>
    <property type="match status" value="1"/>
</dbReference>
<evidence type="ECO:0000256" key="4">
    <source>
        <dbReference type="ARBA" id="ARBA00023136"/>
    </source>
</evidence>
<dbReference type="Pfam" id="PF01578">
    <property type="entry name" value="Cytochrom_C_asm"/>
    <property type="match status" value="1"/>
</dbReference>
<feature type="transmembrane region" description="Helical" evidence="5">
    <location>
        <begin position="240"/>
        <end position="260"/>
    </location>
</feature>
<evidence type="ECO:0000256" key="5">
    <source>
        <dbReference type="SAM" id="Phobius"/>
    </source>
</evidence>
<gene>
    <name evidence="7" type="ORF">C6Y45_10095</name>
</gene>
<feature type="transmembrane region" description="Helical" evidence="5">
    <location>
        <begin position="6"/>
        <end position="21"/>
    </location>
</feature>
<evidence type="ECO:0000259" key="6">
    <source>
        <dbReference type="Pfam" id="PF01578"/>
    </source>
</evidence>
<dbReference type="GO" id="GO:0017004">
    <property type="term" value="P:cytochrome complex assembly"/>
    <property type="evidence" value="ECO:0007669"/>
    <property type="project" value="InterPro"/>
</dbReference>
<feature type="transmembrane region" description="Helical" evidence="5">
    <location>
        <begin position="89"/>
        <end position="107"/>
    </location>
</feature>
<feature type="transmembrane region" description="Helical" evidence="5">
    <location>
        <begin position="181"/>
        <end position="204"/>
    </location>
</feature>
<dbReference type="GO" id="GO:0005886">
    <property type="term" value="C:plasma membrane"/>
    <property type="evidence" value="ECO:0007669"/>
    <property type="project" value="TreeGrafter"/>
</dbReference>
<evidence type="ECO:0000256" key="1">
    <source>
        <dbReference type="ARBA" id="ARBA00004141"/>
    </source>
</evidence>
<evidence type="ECO:0000256" key="2">
    <source>
        <dbReference type="ARBA" id="ARBA00022692"/>
    </source>
</evidence>
<comment type="caution">
    <text evidence="7">The sequence shown here is derived from an EMBL/GenBank/DDBJ whole genome shotgun (WGS) entry which is preliminary data.</text>
</comment>
<dbReference type="InterPro" id="IPR045062">
    <property type="entry name" value="Cyt_c_biogenesis_CcsA/CcmC"/>
</dbReference>
<feature type="transmembrane region" description="Helical" evidence="5">
    <location>
        <begin position="60"/>
        <end position="82"/>
    </location>
</feature>
<comment type="subcellular location">
    <subcellularLocation>
        <location evidence="1">Membrane</location>
        <topology evidence="1">Multi-pass membrane protein</topology>
    </subcellularLocation>
</comment>
<dbReference type="PANTHER" id="PTHR30071">
    <property type="entry name" value="HEME EXPORTER PROTEIN C"/>
    <property type="match status" value="1"/>
</dbReference>
<keyword evidence="2 5" id="KW-0812">Transmembrane</keyword>
<protein>
    <submittedName>
        <fullName evidence="7">Cytochrome C assembly protein</fullName>
    </submittedName>
</protein>
<name>A0A2T4U5Q7_9BACI</name>
<sequence>MSTLYLLILILYSISVLGYFIDFMQNNQKVNRLAFWLLSIVWGLQLALFIWRYVTLERPPIMTAFEGMFVYAWILVTVSLFLNQRVKMNAFVLLLNAIGFIMLSVSLSAPGDNVSSELASVLITEFLIVHVGLLMLSYGAFTVSFAFSVMYVIQHKLLKKKRWGAWMGKLGNLSTLERNSYYAALIGLPLLFTGLVLGIVWASVAVGAIPWLDVKVLGSVVVLLVYGAFLVQYRVAGMRGYNLALLNTAAFLLLLINYFLSGSFSDFHLW</sequence>
<keyword evidence="8" id="KW-1185">Reference proteome</keyword>
<dbReference type="EMBL" id="PZJJ01000015">
    <property type="protein sequence ID" value="PTL38695.1"/>
    <property type="molecule type" value="Genomic_DNA"/>
</dbReference>
<feature type="transmembrane region" description="Helical" evidence="5">
    <location>
        <begin position="216"/>
        <end position="233"/>
    </location>
</feature>
<feature type="domain" description="Cytochrome c assembly protein" evidence="6">
    <location>
        <begin position="65"/>
        <end position="264"/>
    </location>
</feature>
<proteinExistence type="predicted"/>
<evidence type="ECO:0000313" key="7">
    <source>
        <dbReference type="EMBL" id="PTL38695.1"/>
    </source>
</evidence>
<dbReference type="GO" id="GO:0020037">
    <property type="term" value="F:heme binding"/>
    <property type="evidence" value="ECO:0007669"/>
    <property type="project" value="InterPro"/>
</dbReference>
<feature type="transmembrane region" description="Helical" evidence="5">
    <location>
        <begin position="127"/>
        <end position="153"/>
    </location>
</feature>
<evidence type="ECO:0000256" key="3">
    <source>
        <dbReference type="ARBA" id="ARBA00022989"/>
    </source>
</evidence>
<organism evidence="7 8">
    <name type="scientific">Alkalicoccus saliphilus</name>
    <dbReference type="NCBI Taxonomy" id="200989"/>
    <lineage>
        <taxon>Bacteria</taxon>
        <taxon>Bacillati</taxon>
        <taxon>Bacillota</taxon>
        <taxon>Bacilli</taxon>
        <taxon>Bacillales</taxon>
        <taxon>Bacillaceae</taxon>
        <taxon>Alkalicoccus</taxon>
    </lineage>
</organism>
<accession>A0A2T4U5Q7</accession>
<keyword evidence="4 5" id="KW-0472">Membrane</keyword>
<dbReference type="InterPro" id="IPR002541">
    <property type="entry name" value="Cyt_c_assembly"/>
</dbReference>